<evidence type="ECO:0000313" key="2">
    <source>
        <dbReference type="Proteomes" id="UP000625711"/>
    </source>
</evidence>
<reference evidence="1" key="1">
    <citation type="submission" date="2020-08" db="EMBL/GenBank/DDBJ databases">
        <title>Genome sequencing and assembly of the red palm weevil Rhynchophorus ferrugineus.</title>
        <authorList>
            <person name="Dias G.B."/>
            <person name="Bergman C.M."/>
            <person name="Manee M."/>
        </authorList>
    </citation>
    <scope>NUCLEOTIDE SEQUENCE</scope>
    <source>
        <strain evidence="1">AA-2017</strain>
        <tissue evidence="1">Whole larva</tissue>
    </source>
</reference>
<sequence>MEIEIKFPDRIKLNALRRLPALYALHHQSAQLNISTTNDSQVGNQTKTDMEWEEAYNTKESCGFSGIEGLLYKPKGHEIFRTSEQIQERSESETDDSVDEDIYNDIFCSYKMPDLLYPLSSDEEVDDIISLMEDKCLF</sequence>
<organism evidence="1 2">
    <name type="scientific">Rhynchophorus ferrugineus</name>
    <name type="common">Red palm weevil</name>
    <name type="synonym">Curculio ferrugineus</name>
    <dbReference type="NCBI Taxonomy" id="354439"/>
    <lineage>
        <taxon>Eukaryota</taxon>
        <taxon>Metazoa</taxon>
        <taxon>Ecdysozoa</taxon>
        <taxon>Arthropoda</taxon>
        <taxon>Hexapoda</taxon>
        <taxon>Insecta</taxon>
        <taxon>Pterygota</taxon>
        <taxon>Neoptera</taxon>
        <taxon>Endopterygota</taxon>
        <taxon>Coleoptera</taxon>
        <taxon>Polyphaga</taxon>
        <taxon>Cucujiformia</taxon>
        <taxon>Curculionidae</taxon>
        <taxon>Dryophthorinae</taxon>
        <taxon>Rhynchophorus</taxon>
    </lineage>
</organism>
<comment type="caution">
    <text evidence="1">The sequence shown here is derived from an EMBL/GenBank/DDBJ whole genome shotgun (WGS) entry which is preliminary data.</text>
</comment>
<dbReference type="EMBL" id="JAACXV010000279">
    <property type="protein sequence ID" value="KAF7280622.1"/>
    <property type="molecule type" value="Genomic_DNA"/>
</dbReference>
<accession>A0A834IG41</accession>
<dbReference type="Proteomes" id="UP000625711">
    <property type="component" value="Unassembled WGS sequence"/>
</dbReference>
<proteinExistence type="predicted"/>
<evidence type="ECO:0000313" key="1">
    <source>
        <dbReference type="EMBL" id="KAF7280622.1"/>
    </source>
</evidence>
<name>A0A834IG41_RHYFE</name>
<dbReference type="AlphaFoldDB" id="A0A834IG41"/>
<protein>
    <submittedName>
        <fullName evidence="1">Uncharacterized protein</fullName>
    </submittedName>
</protein>
<keyword evidence="2" id="KW-1185">Reference proteome</keyword>
<gene>
    <name evidence="1" type="ORF">GWI33_005688</name>
</gene>